<evidence type="ECO:0008006" key="10">
    <source>
        <dbReference type="Google" id="ProtNLM"/>
    </source>
</evidence>
<dbReference type="SMART" id="SM00065">
    <property type="entry name" value="GAF"/>
    <property type="match status" value="1"/>
</dbReference>
<evidence type="ECO:0000313" key="9">
    <source>
        <dbReference type="Proteomes" id="UP001465668"/>
    </source>
</evidence>
<feature type="region of interest" description="Disordered" evidence="5">
    <location>
        <begin position="421"/>
        <end position="445"/>
    </location>
</feature>
<feature type="compositionally biased region" description="Polar residues" evidence="5">
    <location>
        <begin position="256"/>
        <end position="283"/>
    </location>
</feature>
<feature type="region of interest" description="Disordered" evidence="5">
    <location>
        <begin position="343"/>
        <end position="372"/>
    </location>
</feature>
<dbReference type="SUPFAM" id="SSF55874">
    <property type="entry name" value="ATPase domain of HSP90 chaperone/DNA topoisomerase II/histidine kinase"/>
    <property type="match status" value="1"/>
</dbReference>
<feature type="region of interest" description="Disordered" evidence="5">
    <location>
        <begin position="1046"/>
        <end position="1103"/>
    </location>
</feature>
<dbReference type="InterPro" id="IPR004358">
    <property type="entry name" value="Sig_transdc_His_kin-like_C"/>
</dbReference>
<keyword evidence="9" id="KW-1185">Reference proteome</keyword>
<feature type="domain" description="Response regulatory" evidence="7">
    <location>
        <begin position="1111"/>
        <end position="1232"/>
    </location>
</feature>
<name>A0ABR2XKK1_9PEZI</name>
<evidence type="ECO:0000256" key="5">
    <source>
        <dbReference type="SAM" id="MobiDB-lite"/>
    </source>
</evidence>
<keyword evidence="2" id="KW-0808">Transferase</keyword>
<accession>A0ABR2XKK1</accession>
<evidence type="ECO:0000259" key="6">
    <source>
        <dbReference type="PROSITE" id="PS50109"/>
    </source>
</evidence>
<feature type="compositionally biased region" description="Polar residues" evidence="5">
    <location>
        <begin position="1076"/>
        <end position="1089"/>
    </location>
</feature>
<dbReference type="InterPro" id="IPR036890">
    <property type="entry name" value="HATPase_C_sf"/>
</dbReference>
<dbReference type="SUPFAM" id="SSF47384">
    <property type="entry name" value="Homodimeric domain of signal transducing histidine kinase"/>
    <property type="match status" value="1"/>
</dbReference>
<dbReference type="PROSITE" id="PS50110">
    <property type="entry name" value="RESPONSE_REGULATORY"/>
    <property type="match status" value="1"/>
</dbReference>
<dbReference type="Proteomes" id="UP001465668">
    <property type="component" value="Unassembled WGS sequence"/>
</dbReference>
<dbReference type="EMBL" id="JARVKM010000042">
    <property type="protein sequence ID" value="KAK9774353.1"/>
    <property type="molecule type" value="Genomic_DNA"/>
</dbReference>
<dbReference type="InterPro" id="IPR005467">
    <property type="entry name" value="His_kinase_dom"/>
</dbReference>
<dbReference type="SUPFAM" id="SSF52172">
    <property type="entry name" value="CheY-like"/>
    <property type="match status" value="1"/>
</dbReference>
<feature type="region of interest" description="Disordered" evidence="5">
    <location>
        <begin position="611"/>
        <end position="637"/>
    </location>
</feature>
<organism evidence="8 9">
    <name type="scientific">Seiridium cardinale</name>
    <dbReference type="NCBI Taxonomy" id="138064"/>
    <lineage>
        <taxon>Eukaryota</taxon>
        <taxon>Fungi</taxon>
        <taxon>Dikarya</taxon>
        <taxon>Ascomycota</taxon>
        <taxon>Pezizomycotina</taxon>
        <taxon>Sordariomycetes</taxon>
        <taxon>Xylariomycetidae</taxon>
        <taxon>Amphisphaeriales</taxon>
        <taxon>Sporocadaceae</taxon>
        <taxon>Seiridium</taxon>
    </lineage>
</organism>
<feature type="modified residue" description="4-aspartylphosphate" evidence="4">
    <location>
        <position position="1162"/>
    </location>
</feature>
<dbReference type="Pfam" id="PF02518">
    <property type="entry name" value="HATPase_c"/>
    <property type="match status" value="1"/>
</dbReference>
<evidence type="ECO:0000259" key="7">
    <source>
        <dbReference type="PROSITE" id="PS50110"/>
    </source>
</evidence>
<gene>
    <name evidence="8" type="ORF">SCAR479_08958</name>
</gene>
<dbReference type="Gene3D" id="3.30.565.10">
    <property type="entry name" value="Histidine kinase-like ATPase, C-terminal domain"/>
    <property type="match status" value="1"/>
</dbReference>
<dbReference type="InterPro" id="IPR003661">
    <property type="entry name" value="HisK_dim/P_dom"/>
</dbReference>
<evidence type="ECO:0000313" key="8">
    <source>
        <dbReference type="EMBL" id="KAK9774353.1"/>
    </source>
</evidence>
<dbReference type="PANTHER" id="PTHR43719:SF69">
    <property type="entry name" value="HISTIDINE KINASE G7"/>
    <property type="match status" value="1"/>
</dbReference>
<dbReference type="PRINTS" id="PR00344">
    <property type="entry name" value="BCTRLSENSOR"/>
</dbReference>
<dbReference type="InterPro" id="IPR001789">
    <property type="entry name" value="Sig_transdc_resp-reg_receiver"/>
</dbReference>
<evidence type="ECO:0000256" key="3">
    <source>
        <dbReference type="ARBA" id="ARBA00022777"/>
    </source>
</evidence>
<dbReference type="InterPro" id="IPR003594">
    <property type="entry name" value="HATPase_dom"/>
</dbReference>
<dbReference type="CDD" id="cd00082">
    <property type="entry name" value="HisKA"/>
    <property type="match status" value="1"/>
</dbReference>
<dbReference type="SMART" id="SM00388">
    <property type="entry name" value="HisKA"/>
    <property type="match status" value="1"/>
</dbReference>
<sequence>MAVKAPSEAARERETFKYAAAQLVDIVYQTPTNLADPAQLRSSRDTILTGLAELVALRLNAARAIISLFDQQWQYVIAEATPHLTLSPGAAPHESEALLLCGTAVPRTSAICAHIVSRKFEDTNVQGDEAFPLSVIPDLSPRLSGNPYFKSWPHRSYAGVPIRTPKGIDIGVLSIYGDETREVLDATSVALMQDVSRTIMDYLESVRSRESHRRADRMVRGVGTFVEGEASLSGWQRSTNVASFRDSDATPEGGLNTRQQDLIQQRPASDIGQLSSPTSAQDTKSTEFPFEKSVGPGFSDVETDPEIKAAKHTFSKAANLLRESIEVEGTLFLDASISSFGGGVSRASGHRSSSSSSEDSQTSVSSKGTDTPCRILGFSNSSSSSIDGSPVSQGHSAIPEKLLSKLIKRYPKGRIFNFDENGSLSSSDSSSEETSPTTLSPDQAKDIAEGMARSSLARKDRSFLKNNGAKLIVELFPGARSVAFVPVWDSHRLRWFAGGFIYTKTSSRVFTPEGELSYFSAFASIVMAEIYRAQEALVNKSKTDLLGSLSHELRSPLHGVVLGAELLQDTELDLFQRDVLNSIENCCRTLMGTIDHLLDWTKINKFKQESLAERQSGRAGRRRGSLEHSNQSIETGMMSRTSDVDVGVIAEQVVESIFAGHSFQTMSVMRMVEDKKSGNPDVDSIRTLDSMQAAESMSSSTGRAGDIQIALGGVVVTLSIDANLPWTFVTQPGALRRILMNLVGNALKFTNQGFVEVQLGQESVPNARSSLRLVTIAVSDSGRGIGQEFLRHQLFKPFAQEDNMVVGAGLGLSLVKSIVSTLGGHINVESKVGVGSTLVVKLPLKPVLAPSPGTPVLSDASEEEFHAYITELQGLRVAIKGYPTASNESSKGIADKALIREHSTLLYVCTNWLRMHAIQPHETNELLPDLILCGDRFLDQLRHEHRGDSSTPTVVICRSALVARQMATSPRFNLKSGVGIVEFISQPLGPRKLAKVLLQCFRRWTKLQAASMSTQAASEYTQTESASLSPIKDLGHGFFGQVARRPSDQITESDAHDPPISVTTTEQESAEDTELPTESATDASSAQSEEGSDTPHNEEVPVTKKKSRIAHYLLVDDNAINLRILSAYMKKLGHAYDTASDGLEALETFKKGEGAYKCVFMDISMPVMDGFEATRKMRAHEQENKLSRCTIYALTGLASAGAQQEAFSSGIDLFLAKPVKLTELSHILEERKQA</sequence>
<dbReference type="Gene3D" id="3.40.50.2300">
    <property type="match status" value="1"/>
</dbReference>
<feature type="compositionally biased region" description="Polar residues" evidence="5">
    <location>
        <begin position="627"/>
        <end position="637"/>
    </location>
</feature>
<feature type="compositionally biased region" description="Basic and acidic residues" evidence="5">
    <location>
        <begin position="1093"/>
        <end position="1102"/>
    </location>
</feature>
<reference evidence="8 9" key="1">
    <citation type="submission" date="2024-02" db="EMBL/GenBank/DDBJ databases">
        <title>First draft genome assembly of two strains of Seiridium cardinale.</title>
        <authorList>
            <person name="Emiliani G."/>
            <person name="Scali E."/>
        </authorList>
    </citation>
    <scope>NUCLEOTIDE SEQUENCE [LARGE SCALE GENOMIC DNA]</scope>
    <source>
        <strain evidence="8 9">BM-138-000479</strain>
    </source>
</reference>
<proteinExistence type="predicted"/>
<protein>
    <recommendedName>
        <fullName evidence="10">Hsp90-like protein</fullName>
    </recommendedName>
</protein>
<dbReference type="SMART" id="SM00387">
    <property type="entry name" value="HATPase_c"/>
    <property type="match status" value="1"/>
</dbReference>
<feature type="compositionally biased region" description="Low complexity" evidence="5">
    <location>
        <begin position="345"/>
        <end position="366"/>
    </location>
</feature>
<evidence type="ECO:0000256" key="1">
    <source>
        <dbReference type="ARBA" id="ARBA00022553"/>
    </source>
</evidence>
<dbReference type="InterPro" id="IPR003018">
    <property type="entry name" value="GAF"/>
</dbReference>
<dbReference type="Gene3D" id="3.30.450.40">
    <property type="match status" value="1"/>
</dbReference>
<feature type="compositionally biased region" description="Low complexity" evidence="5">
    <location>
        <begin position="423"/>
        <end position="442"/>
    </location>
</feature>
<dbReference type="SMART" id="SM00448">
    <property type="entry name" value="REC"/>
    <property type="match status" value="1"/>
</dbReference>
<dbReference type="SUPFAM" id="SSF55781">
    <property type="entry name" value="GAF domain-like"/>
    <property type="match status" value="1"/>
</dbReference>
<comment type="caution">
    <text evidence="8">The sequence shown here is derived from an EMBL/GenBank/DDBJ whole genome shotgun (WGS) entry which is preliminary data.</text>
</comment>
<feature type="domain" description="Histidine kinase" evidence="6">
    <location>
        <begin position="548"/>
        <end position="846"/>
    </location>
</feature>
<dbReference type="InterPro" id="IPR050956">
    <property type="entry name" value="2C_system_His_kinase"/>
</dbReference>
<dbReference type="PROSITE" id="PS50109">
    <property type="entry name" value="HIS_KIN"/>
    <property type="match status" value="1"/>
</dbReference>
<dbReference type="InterPro" id="IPR011006">
    <property type="entry name" value="CheY-like_superfamily"/>
</dbReference>
<dbReference type="Gene3D" id="1.10.287.130">
    <property type="match status" value="1"/>
</dbReference>
<keyword evidence="3" id="KW-0418">Kinase</keyword>
<evidence type="ECO:0000256" key="4">
    <source>
        <dbReference type="PROSITE-ProRule" id="PRU00169"/>
    </source>
</evidence>
<dbReference type="CDD" id="cd17546">
    <property type="entry name" value="REC_hyHK_CKI1_RcsC-like"/>
    <property type="match status" value="1"/>
</dbReference>
<dbReference type="InterPro" id="IPR029016">
    <property type="entry name" value="GAF-like_dom_sf"/>
</dbReference>
<dbReference type="Pfam" id="PF00072">
    <property type="entry name" value="Response_reg"/>
    <property type="match status" value="1"/>
</dbReference>
<feature type="region of interest" description="Disordered" evidence="5">
    <location>
        <begin position="242"/>
        <end position="299"/>
    </location>
</feature>
<evidence type="ECO:0000256" key="2">
    <source>
        <dbReference type="ARBA" id="ARBA00022679"/>
    </source>
</evidence>
<dbReference type="InterPro" id="IPR036097">
    <property type="entry name" value="HisK_dim/P_sf"/>
</dbReference>
<dbReference type="PANTHER" id="PTHR43719">
    <property type="entry name" value="TWO-COMPONENT HISTIDINE KINASE"/>
    <property type="match status" value="1"/>
</dbReference>
<keyword evidence="1 4" id="KW-0597">Phosphoprotein</keyword>
<dbReference type="Pfam" id="PF00512">
    <property type="entry name" value="HisKA"/>
    <property type="match status" value="1"/>
</dbReference>